<dbReference type="EMBL" id="BAFN01000001">
    <property type="protein sequence ID" value="GAN32379.1"/>
    <property type="molecule type" value="Genomic_DNA"/>
</dbReference>
<reference evidence="4" key="1">
    <citation type="journal article" date="2015" name="Genome Announc.">
        <title>Draft Genome Sequence of an Anaerobic Ammonium-Oxidizing Bacterium, "Candidatus Brocadia sinica".</title>
        <authorList>
            <person name="Oshiki M."/>
            <person name="Shinyako-Hata K."/>
            <person name="Satoh H."/>
            <person name="Okabe S."/>
        </authorList>
    </citation>
    <scope>NUCLEOTIDE SEQUENCE [LARGE SCALE GENOMIC DNA]</scope>
    <source>
        <strain evidence="4">JPN1</strain>
    </source>
</reference>
<comment type="caution">
    <text evidence="3">The sequence shown here is derived from an EMBL/GenBank/DDBJ whole genome shotgun (WGS) entry which is preliminary data.</text>
</comment>
<keyword evidence="1" id="KW-0812">Transmembrane</keyword>
<organism evidence="3 4">
    <name type="scientific">Candidatus Brocadia sinica JPN1</name>
    <dbReference type="NCBI Taxonomy" id="1197129"/>
    <lineage>
        <taxon>Bacteria</taxon>
        <taxon>Pseudomonadati</taxon>
        <taxon>Planctomycetota</taxon>
        <taxon>Candidatus Brocadiia</taxon>
        <taxon>Candidatus Brocadiales</taxon>
        <taxon>Candidatus Brocadiaceae</taxon>
        <taxon>Candidatus Brocadia</taxon>
    </lineage>
</organism>
<gene>
    <name evidence="3" type="ORF">BROSI_A0892</name>
</gene>
<evidence type="ECO:0000313" key="3">
    <source>
        <dbReference type="EMBL" id="GAN32379.1"/>
    </source>
</evidence>
<feature type="domain" description="DUF4367" evidence="2">
    <location>
        <begin position="225"/>
        <end position="271"/>
    </location>
</feature>
<dbReference type="NCBIfam" id="TIGR03988">
    <property type="entry name" value="antisig_RsrA"/>
    <property type="match status" value="1"/>
</dbReference>
<evidence type="ECO:0000256" key="1">
    <source>
        <dbReference type="SAM" id="Phobius"/>
    </source>
</evidence>
<name>A0ABQ0JUD3_9BACT</name>
<evidence type="ECO:0000313" key="4">
    <source>
        <dbReference type="Proteomes" id="UP000032309"/>
    </source>
</evidence>
<protein>
    <recommendedName>
        <fullName evidence="2">DUF4367 domain-containing protein</fullName>
    </recommendedName>
</protein>
<keyword evidence="4" id="KW-1185">Reference proteome</keyword>
<evidence type="ECO:0000259" key="2">
    <source>
        <dbReference type="Pfam" id="PF14285"/>
    </source>
</evidence>
<feature type="transmembrane region" description="Helical" evidence="1">
    <location>
        <begin position="103"/>
        <end position="121"/>
    </location>
</feature>
<proteinExistence type="predicted"/>
<keyword evidence="1" id="KW-1133">Transmembrane helix</keyword>
<dbReference type="InterPro" id="IPR025377">
    <property type="entry name" value="DUF4367"/>
</dbReference>
<accession>A0ABQ0JUD3</accession>
<sequence length="277" mass="31246">MSCVETVKYFHEFMDKELDKSHYLGIKKHIDHCEVCHRRYEFEKSIRTLVKACCINTTAPVYLRDRIIEGINSRAVDNTEQASREDVYKQKATMRKLFSSRTYAVAASILILVAGGIFYYTNYYGTDSITTIVDDAVKNHVVAVNDNLVFNEKTSVVGNVNRYLENTINTNLSNSSPVLNAAKISVMGGAPVRFSGTSSPCVLFDKGGNKLSLQIVRNSSIPIRNLERVRLGTKEFYIGNRRGFNSVLWEEEGIMYCLTSDINKSEMLQFAATLTSR</sequence>
<keyword evidence="1" id="KW-0472">Membrane</keyword>
<dbReference type="InterPro" id="IPR024020">
    <property type="entry name" value="Anit_sigma_mycothiol_RsrA"/>
</dbReference>
<dbReference type="Pfam" id="PF14285">
    <property type="entry name" value="DUF4367"/>
    <property type="match status" value="1"/>
</dbReference>
<dbReference type="Proteomes" id="UP000032309">
    <property type="component" value="Unassembled WGS sequence"/>
</dbReference>